<dbReference type="InterPro" id="IPR006044">
    <property type="entry name" value="11S_seedstore_pln"/>
</dbReference>
<evidence type="ECO:0000256" key="3">
    <source>
        <dbReference type="ARBA" id="ARBA00023129"/>
    </source>
</evidence>
<keyword evidence="5" id="KW-0732">Signal</keyword>
<dbReference type="CDD" id="cd02243">
    <property type="entry name" value="cupin_11S_legumin_C"/>
    <property type="match status" value="1"/>
</dbReference>
<dbReference type="InterPro" id="IPR011051">
    <property type="entry name" value="RmlC_Cupin_sf"/>
</dbReference>
<evidence type="ECO:0000256" key="1">
    <source>
        <dbReference type="ARBA" id="ARBA00007178"/>
    </source>
</evidence>
<proteinExistence type="inferred from homology"/>
<feature type="chain" id="PRO_5040538597" description="Cupin type-1 domain-containing protein" evidence="5">
    <location>
        <begin position="21"/>
        <end position="473"/>
    </location>
</feature>
<dbReference type="PROSITE" id="PS00305">
    <property type="entry name" value="11S_SEED_STORAGE"/>
    <property type="match status" value="1"/>
</dbReference>
<comment type="similarity">
    <text evidence="1 5">Belongs to the 11S seed storage protein (globulins) family.</text>
</comment>
<dbReference type="InterPro" id="IPR022379">
    <property type="entry name" value="11S_seedstore_CS"/>
</dbReference>
<dbReference type="EMBL" id="JAKOGI010000183">
    <property type="protein sequence ID" value="KAJ8440811.1"/>
    <property type="molecule type" value="Genomic_DNA"/>
</dbReference>
<dbReference type="CDD" id="cd02242">
    <property type="entry name" value="cupin_11S_legumin_N"/>
    <property type="match status" value="1"/>
</dbReference>
<comment type="caution">
    <text evidence="7">The sequence shown here is derived from an EMBL/GenBank/DDBJ whole genome shotgun (WGS) entry which is preliminary data.</text>
</comment>
<feature type="domain" description="Cupin type-1" evidence="6">
    <location>
        <begin position="37"/>
        <end position="240"/>
    </location>
</feature>
<keyword evidence="8" id="KW-1185">Reference proteome</keyword>
<dbReference type="InterPro" id="IPR006045">
    <property type="entry name" value="Cupin_1"/>
</dbReference>
<dbReference type="Pfam" id="PF00190">
    <property type="entry name" value="Cupin_1"/>
    <property type="match status" value="2"/>
</dbReference>
<accession>A0A9Q1KDD8</accession>
<dbReference type="Gene3D" id="2.60.120.10">
    <property type="entry name" value="Jelly Rolls"/>
    <property type="match status" value="2"/>
</dbReference>
<dbReference type="PANTHER" id="PTHR31189">
    <property type="entry name" value="OS03G0336100 PROTEIN-RELATED"/>
    <property type="match status" value="1"/>
</dbReference>
<feature type="domain" description="Cupin type-1" evidence="6">
    <location>
        <begin position="300"/>
        <end position="449"/>
    </location>
</feature>
<dbReference type="OrthoDB" id="1903982at2759"/>
<dbReference type="SUPFAM" id="SSF51182">
    <property type="entry name" value="RmlC-like cupins"/>
    <property type="match status" value="1"/>
</dbReference>
<reference evidence="7" key="1">
    <citation type="submission" date="2022-04" db="EMBL/GenBank/DDBJ databases">
        <title>Carnegiea gigantea Genome sequencing and assembly v2.</title>
        <authorList>
            <person name="Copetti D."/>
            <person name="Sanderson M.J."/>
            <person name="Burquez A."/>
            <person name="Wojciechowski M.F."/>
        </authorList>
    </citation>
    <scope>NUCLEOTIDE SEQUENCE</scope>
    <source>
        <strain evidence="7">SGP5-SGP5p</strain>
        <tissue evidence="7">Aerial part</tissue>
    </source>
</reference>
<evidence type="ECO:0000313" key="8">
    <source>
        <dbReference type="Proteomes" id="UP001153076"/>
    </source>
</evidence>
<evidence type="ECO:0000256" key="5">
    <source>
        <dbReference type="RuleBase" id="RU003681"/>
    </source>
</evidence>
<evidence type="ECO:0000256" key="2">
    <source>
        <dbReference type="ARBA" id="ARBA00022761"/>
    </source>
</evidence>
<dbReference type="SMART" id="SM00835">
    <property type="entry name" value="Cupin_1"/>
    <property type="match status" value="2"/>
</dbReference>
<gene>
    <name evidence="7" type="ORF">Cgig2_000699</name>
</gene>
<dbReference type="PRINTS" id="PR00439">
    <property type="entry name" value="11SGLOBULIN"/>
</dbReference>
<dbReference type="Proteomes" id="UP001153076">
    <property type="component" value="Unassembled WGS sequence"/>
</dbReference>
<evidence type="ECO:0000256" key="4">
    <source>
        <dbReference type="ARBA" id="ARBA00023157"/>
    </source>
</evidence>
<comment type="function">
    <text evidence="5">Seed storage protein.</text>
</comment>
<evidence type="ECO:0000313" key="7">
    <source>
        <dbReference type="EMBL" id="KAJ8440811.1"/>
    </source>
</evidence>
<keyword evidence="2 5" id="KW-0758">Storage protein</keyword>
<feature type="signal peptide" evidence="5">
    <location>
        <begin position="1"/>
        <end position="20"/>
    </location>
</feature>
<comment type="subunit">
    <text evidence="5">Hexamer; each subunit is composed of an acidic and a basic chain derived from a single precursor and linked by a disulfide bond.</text>
</comment>
<dbReference type="PANTHER" id="PTHR31189:SF54">
    <property type="entry name" value="11S GLOBULIN SEED STORAGE PROTEIN 2-LIKE"/>
    <property type="match status" value="1"/>
</dbReference>
<keyword evidence="3 5" id="KW-0708">Seed storage protein</keyword>
<keyword evidence="4 5" id="KW-1015">Disulfide bond</keyword>
<organism evidence="7 8">
    <name type="scientific">Carnegiea gigantea</name>
    <dbReference type="NCBI Taxonomy" id="171969"/>
    <lineage>
        <taxon>Eukaryota</taxon>
        <taxon>Viridiplantae</taxon>
        <taxon>Streptophyta</taxon>
        <taxon>Embryophyta</taxon>
        <taxon>Tracheophyta</taxon>
        <taxon>Spermatophyta</taxon>
        <taxon>Magnoliopsida</taxon>
        <taxon>eudicotyledons</taxon>
        <taxon>Gunneridae</taxon>
        <taxon>Pentapetalae</taxon>
        <taxon>Caryophyllales</taxon>
        <taxon>Cactineae</taxon>
        <taxon>Cactaceae</taxon>
        <taxon>Cactoideae</taxon>
        <taxon>Echinocereeae</taxon>
        <taxon>Carnegiea</taxon>
    </lineage>
</organism>
<name>A0A9Q1KDD8_9CARY</name>
<dbReference type="InterPro" id="IPR014710">
    <property type="entry name" value="RmlC-like_jellyroll"/>
</dbReference>
<dbReference type="InterPro" id="IPR050253">
    <property type="entry name" value="Seed_Storage-Functional"/>
</dbReference>
<dbReference type="GO" id="GO:0045735">
    <property type="term" value="F:nutrient reservoir activity"/>
    <property type="evidence" value="ECO:0007669"/>
    <property type="project" value="UniProtKB-KW"/>
</dbReference>
<dbReference type="AlphaFoldDB" id="A0A9Q1KDD8"/>
<protein>
    <recommendedName>
        <fullName evidence="6">Cupin type-1 domain-containing protein</fullName>
    </recommendedName>
</protein>
<evidence type="ECO:0000259" key="6">
    <source>
        <dbReference type="SMART" id="SM00835"/>
    </source>
</evidence>
<sequence length="473" mass="54103">MATKVVVALWVCLMVCGAMGQLTEKRLSYRAQQCRINRLTSSQPTQRIECEGGFIEMWDQNEEQYQCSGIHAMRVIIQPSSLALPNFHPYPRLVYIERGEGLMGVTFPGCPETYHSSRGQHWRGEEEEREFGGQRGDLHQKVHRFRRGDILAIPAGAVHWCYNDGNEEVVAVAINDLNNQANQLDQNFRAFYLAGGLGRGEQPGLRGIRGIQRFHFQNIFSAFDPELMAEAFNVPVDLVRRMQQSEDRSLIVRVERGEMRVLSPDEAGEEEEEYYRRRTRYMGLEVNGLEETICTTRLRHSLDNRREADVFSREGGRLNILNEHKLPILRYLDMSAEKGHMFPNTIYSPHWSMNSHTVVYVTRGEAHMQVVGSSGRTLMDERVREGEMFVIPQYFASTCRAGSNGFEYVAFKTTSSPMKSPVVGYTSVFRAMPVQVLTNSYMISPSEAQKLKFNREHQTFFLSPRGGGSGRRY</sequence>